<sequence length="409" mass="48078">MIIKLHNICVTGKNDNHDGSFRLQIYYFLCILISILFFSAYPLVSLPLIALSSPFVNNYARWTMSLLMIFYFILLYSSITPFSDIAEYMLIYRGVTDVDIFSFGRFGGGIEIFILALMRLVYFISDGNEYLFLFFCFTIIQIFLFVFCYRVNRRLSCLYFLVFNLSYAYYSFNAYFLRSMLSAVFLINAFLFISKKKYVYYFFAIISHLSSVLYIGVWEYLRARNKKLKIWVASMATVTIICCFIFLRDRIEFYLFKSSGNSMGYVQVVTIAFNYILCLLLLFFSNARKELSTQRIILFLTFFFILALVTYKIPQNFGIRISILLYALSPFFLYPLLTSCNVTILNKIKSLSLYMIVNCCFLFVVLYKGDDISNHMRSNPLDTSFIDLLIKDIDYFVKGYYPVIYSRDE</sequence>
<dbReference type="InterPro" id="IPR049458">
    <property type="entry name" value="EpsG-like"/>
</dbReference>
<proteinExistence type="predicted"/>
<dbReference type="AlphaFoldDB" id="A0A0A8J5E2"/>
<reference evidence="1" key="1">
    <citation type="journal article" date="2014" name="DNA Res.">
        <title>A complete view of the genetic diversity of the Escherichia coli O-antigen biosynthesis gene cluster.</title>
        <authorList>
            <person name="Iguchi A."/>
            <person name="Iyoda S."/>
            <person name="Kikuchi T."/>
            <person name="Ogura Y."/>
            <person name="Katsura K."/>
            <person name="Ohnishi M."/>
            <person name="Hayashi T."/>
            <person name="Thomson N.R."/>
        </authorList>
    </citation>
    <scope>NUCLEOTIDE SEQUENCE</scope>
    <source>
        <strain evidence="1">H5</strain>
    </source>
</reference>
<accession>A0A0A8J5E2</accession>
<dbReference type="RefSeq" id="WP_016238111.1">
    <property type="nucleotide sequence ID" value="NZ_AP027474.1"/>
</dbReference>
<name>A0A0A8J5E2_ECOLX</name>
<protein>
    <submittedName>
        <fullName evidence="1">O-antigen polymerase</fullName>
    </submittedName>
</protein>
<evidence type="ECO:0000313" key="1">
    <source>
        <dbReference type="EMBL" id="BAQ01252.1"/>
    </source>
</evidence>
<dbReference type="Pfam" id="PF14897">
    <property type="entry name" value="EpsG"/>
    <property type="match status" value="1"/>
</dbReference>
<dbReference type="EMBL" id="AB812033">
    <property type="protein sequence ID" value="BAQ01252.1"/>
    <property type="molecule type" value="Genomic_DNA"/>
</dbReference>
<organism evidence="1">
    <name type="scientific">Escherichia coli</name>
    <dbReference type="NCBI Taxonomy" id="562"/>
    <lineage>
        <taxon>Bacteria</taxon>
        <taxon>Pseudomonadati</taxon>
        <taxon>Pseudomonadota</taxon>
        <taxon>Gammaproteobacteria</taxon>
        <taxon>Enterobacterales</taxon>
        <taxon>Enterobacteriaceae</taxon>
        <taxon>Escherichia</taxon>
    </lineage>
</organism>
<gene>
    <name evidence="1" type="primary">wzy</name>
</gene>